<dbReference type="GO" id="GO:0032153">
    <property type="term" value="C:cell division site"/>
    <property type="evidence" value="ECO:0007669"/>
    <property type="project" value="TreeGrafter"/>
</dbReference>
<organism evidence="17 18">
    <name type="scientific">candidate division WOR-3 bacterium</name>
    <dbReference type="NCBI Taxonomy" id="2052148"/>
    <lineage>
        <taxon>Bacteria</taxon>
        <taxon>Bacteria division WOR-3</taxon>
    </lineage>
</organism>
<protein>
    <recommendedName>
        <fullName evidence="12">Probable peptidoglycan glycosyltransferase FtsW</fullName>
        <ecNumber evidence="14">2.4.99.28</ecNumber>
    </recommendedName>
    <alternativeName>
        <fullName evidence="13">Cell division protein FtsW</fullName>
    </alternativeName>
    <alternativeName>
        <fullName evidence="10">Cell wall polymerase</fullName>
    </alternativeName>
    <alternativeName>
        <fullName evidence="9">Peptidoglycan polymerase</fullName>
    </alternativeName>
</protein>
<feature type="transmembrane region" description="Helical" evidence="16">
    <location>
        <begin position="41"/>
        <end position="61"/>
    </location>
</feature>
<evidence type="ECO:0000256" key="9">
    <source>
        <dbReference type="ARBA" id="ARBA00032370"/>
    </source>
</evidence>
<evidence type="ECO:0000256" key="16">
    <source>
        <dbReference type="SAM" id="Phobius"/>
    </source>
</evidence>
<feature type="transmembrane region" description="Helical" evidence="16">
    <location>
        <begin position="295"/>
        <end position="317"/>
    </location>
</feature>
<keyword evidence="2" id="KW-0328">Glycosyltransferase</keyword>
<dbReference type="PANTHER" id="PTHR30474">
    <property type="entry name" value="CELL CYCLE PROTEIN"/>
    <property type="match status" value="1"/>
</dbReference>
<comment type="catalytic activity">
    <reaction evidence="15">
        <text>[GlcNAc-(1-&gt;4)-Mur2Ac(oyl-L-Ala-gamma-D-Glu-L-Lys-D-Ala-D-Ala)](n)-di-trans,octa-cis-undecaprenyl diphosphate + beta-D-GlcNAc-(1-&gt;4)-Mur2Ac(oyl-L-Ala-gamma-D-Glu-L-Lys-D-Ala-D-Ala)-di-trans,octa-cis-undecaprenyl diphosphate = [GlcNAc-(1-&gt;4)-Mur2Ac(oyl-L-Ala-gamma-D-Glu-L-Lys-D-Ala-D-Ala)](n+1)-di-trans,octa-cis-undecaprenyl diphosphate + di-trans,octa-cis-undecaprenyl diphosphate + H(+)</text>
        <dbReference type="Rhea" id="RHEA:23708"/>
        <dbReference type="Rhea" id="RHEA-COMP:9602"/>
        <dbReference type="Rhea" id="RHEA-COMP:9603"/>
        <dbReference type="ChEBI" id="CHEBI:15378"/>
        <dbReference type="ChEBI" id="CHEBI:58405"/>
        <dbReference type="ChEBI" id="CHEBI:60033"/>
        <dbReference type="ChEBI" id="CHEBI:78435"/>
        <dbReference type="EC" id="2.4.99.28"/>
    </reaction>
</comment>
<evidence type="ECO:0000313" key="18">
    <source>
        <dbReference type="Proteomes" id="UP000264062"/>
    </source>
</evidence>
<name>A0A350HAV6_UNCW3</name>
<evidence type="ECO:0000256" key="2">
    <source>
        <dbReference type="ARBA" id="ARBA00022676"/>
    </source>
</evidence>
<feature type="transmembrane region" description="Helical" evidence="16">
    <location>
        <begin position="73"/>
        <end position="91"/>
    </location>
</feature>
<evidence type="ECO:0000256" key="8">
    <source>
        <dbReference type="ARBA" id="ARBA00023136"/>
    </source>
</evidence>
<reference evidence="17 18" key="1">
    <citation type="journal article" date="2018" name="Nat. Biotechnol.">
        <title>A standardized bacterial taxonomy based on genome phylogeny substantially revises the tree of life.</title>
        <authorList>
            <person name="Parks D.H."/>
            <person name="Chuvochina M."/>
            <person name="Waite D.W."/>
            <person name="Rinke C."/>
            <person name="Skarshewski A."/>
            <person name="Chaumeil P.A."/>
            <person name="Hugenholtz P."/>
        </authorList>
    </citation>
    <scope>NUCLEOTIDE SEQUENCE [LARGE SCALE GENOMIC DNA]</scope>
    <source>
        <strain evidence="17">UBA9956</strain>
    </source>
</reference>
<feature type="transmembrane region" description="Helical" evidence="16">
    <location>
        <begin position="7"/>
        <end position="29"/>
    </location>
</feature>
<keyword evidence="8 16" id="KW-0472">Membrane</keyword>
<dbReference type="AlphaFoldDB" id="A0A350HAV6"/>
<dbReference type="EC" id="2.4.99.28" evidence="14"/>
<dbReference type="GO" id="GO:0008955">
    <property type="term" value="F:peptidoglycan glycosyltransferase activity"/>
    <property type="evidence" value="ECO:0007669"/>
    <property type="project" value="UniProtKB-EC"/>
</dbReference>
<keyword evidence="7 16" id="KW-1133">Transmembrane helix</keyword>
<keyword evidence="3" id="KW-0808">Transferase</keyword>
<comment type="caution">
    <text evidence="17">The sequence shown here is derived from an EMBL/GenBank/DDBJ whole genome shotgun (WGS) entry which is preliminary data.</text>
</comment>
<evidence type="ECO:0000256" key="6">
    <source>
        <dbReference type="ARBA" id="ARBA00022984"/>
    </source>
</evidence>
<feature type="transmembrane region" description="Helical" evidence="16">
    <location>
        <begin position="329"/>
        <end position="351"/>
    </location>
</feature>
<dbReference type="GO" id="GO:0008360">
    <property type="term" value="P:regulation of cell shape"/>
    <property type="evidence" value="ECO:0007669"/>
    <property type="project" value="UniProtKB-KW"/>
</dbReference>
<keyword evidence="4 16" id="KW-0812">Transmembrane</keyword>
<evidence type="ECO:0000256" key="5">
    <source>
        <dbReference type="ARBA" id="ARBA00022960"/>
    </source>
</evidence>
<accession>A0A350HAV6</accession>
<evidence type="ECO:0000256" key="4">
    <source>
        <dbReference type="ARBA" id="ARBA00022692"/>
    </source>
</evidence>
<evidence type="ECO:0000256" key="10">
    <source>
        <dbReference type="ARBA" id="ARBA00033270"/>
    </source>
</evidence>
<comment type="similarity">
    <text evidence="11">Belongs to the SEDS family. FtsW subfamily.</text>
</comment>
<proteinExistence type="inferred from homology"/>
<keyword evidence="5" id="KW-0133">Cell shape</keyword>
<dbReference type="GO" id="GO:0015648">
    <property type="term" value="F:lipid-linked peptidoglycan transporter activity"/>
    <property type="evidence" value="ECO:0007669"/>
    <property type="project" value="TreeGrafter"/>
</dbReference>
<comment type="subcellular location">
    <subcellularLocation>
        <location evidence="1">Membrane</location>
        <topology evidence="1">Multi-pass membrane protein</topology>
    </subcellularLocation>
</comment>
<feature type="transmembrane region" description="Helical" evidence="16">
    <location>
        <begin position="183"/>
        <end position="202"/>
    </location>
</feature>
<evidence type="ECO:0000256" key="15">
    <source>
        <dbReference type="ARBA" id="ARBA00049902"/>
    </source>
</evidence>
<dbReference type="Pfam" id="PF01098">
    <property type="entry name" value="FTSW_RODA_SPOVE"/>
    <property type="match status" value="1"/>
</dbReference>
<dbReference type="InterPro" id="IPR001182">
    <property type="entry name" value="FtsW/RodA"/>
</dbReference>
<evidence type="ECO:0000256" key="12">
    <source>
        <dbReference type="ARBA" id="ARBA00041185"/>
    </source>
</evidence>
<feature type="transmembrane region" description="Helical" evidence="16">
    <location>
        <begin position="161"/>
        <end position="176"/>
    </location>
</feature>
<feature type="transmembrane region" description="Helical" evidence="16">
    <location>
        <begin position="111"/>
        <end position="127"/>
    </location>
</feature>
<dbReference type="PANTHER" id="PTHR30474:SF2">
    <property type="entry name" value="PEPTIDOGLYCAN GLYCOSYLTRANSFERASE FTSW-RELATED"/>
    <property type="match status" value="1"/>
</dbReference>
<dbReference type="GO" id="GO:0005886">
    <property type="term" value="C:plasma membrane"/>
    <property type="evidence" value="ECO:0007669"/>
    <property type="project" value="TreeGrafter"/>
</dbReference>
<gene>
    <name evidence="17" type="ORF">DCW38_05780</name>
</gene>
<evidence type="ECO:0000256" key="13">
    <source>
        <dbReference type="ARBA" id="ARBA00041418"/>
    </source>
</evidence>
<evidence type="ECO:0000256" key="3">
    <source>
        <dbReference type="ARBA" id="ARBA00022679"/>
    </source>
</evidence>
<evidence type="ECO:0000256" key="14">
    <source>
        <dbReference type="ARBA" id="ARBA00044770"/>
    </source>
</evidence>
<evidence type="ECO:0000256" key="1">
    <source>
        <dbReference type="ARBA" id="ARBA00004141"/>
    </source>
</evidence>
<feature type="transmembrane region" description="Helical" evidence="16">
    <location>
        <begin position="263"/>
        <end position="283"/>
    </location>
</feature>
<dbReference type="GO" id="GO:0009252">
    <property type="term" value="P:peptidoglycan biosynthetic process"/>
    <property type="evidence" value="ECO:0007669"/>
    <property type="project" value="UniProtKB-KW"/>
</dbReference>
<evidence type="ECO:0000256" key="7">
    <source>
        <dbReference type="ARBA" id="ARBA00022989"/>
    </source>
</evidence>
<dbReference type="Proteomes" id="UP000264062">
    <property type="component" value="Unassembled WGS sequence"/>
</dbReference>
<evidence type="ECO:0000313" key="17">
    <source>
        <dbReference type="EMBL" id="HAV92672.1"/>
    </source>
</evidence>
<evidence type="ECO:0000256" key="11">
    <source>
        <dbReference type="ARBA" id="ARBA00038053"/>
    </source>
</evidence>
<dbReference type="GO" id="GO:0051301">
    <property type="term" value="P:cell division"/>
    <property type="evidence" value="ECO:0007669"/>
    <property type="project" value="InterPro"/>
</dbReference>
<keyword evidence="6" id="KW-0573">Peptidoglycan synthesis</keyword>
<dbReference type="EMBL" id="DMZY01000171">
    <property type="protein sequence ID" value="HAV92672.1"/>
    <property type="molecule type" value="Genomic_DNA"/>
</dbReference>
<sequence>MSNDRKILLIVSLLVLFGIFTLFNASSFISSQLERCGHNPFYYVIKQVEAIFIGGIAMLVLNKIDLEKLKKMALPGLIFSIMLLAIVLIVGKEINGAKRWLDLGITNFQPSEMAEFFILLYLSAFISSSKIGKKTHEKIIAVLVLCLTAIVLVAVEPNLSTALLMYLFVIVLLLLSDIPRGYIFSMCVFLVVGFLAMIPRYAHAVTRLKMLAGSVHSEQAENSILAIANGGFFGQGIGMGKFKLFFIPEVHSDFIFTTIAEEFGFIGCIILIGAFLLFLKTGIDVAKNSYSTFSKVLAFGITFIIFTKAITHIAISLKIAPTTGLVLPFISYGGSAMIFNLAMIGILMNIARDGYNAK</sequence>